<dbReference type="PROSITE" id="PS00409">
    <property type="entry name" value="PROKAR_NTER_METHYL"/>
    <property type="match status" value="1"/>
</dbReference>
<feature type="transmembrane region" description="Helical" evidence="2">
    <location>
        <begin position="45"/>
        <end position="68"/>
    </location>
</feature>
<dbReference type="KEGG" id="mri:Mal4_39180"/>
<dbReference type="InterPro" id="IPR011453">
    <property type="entry name" value="DUF1559"/>
</dbReference>
<dbReference type="Gene3D" id="3.30.700.10">
    <property type="entry name" value="Glycoprotein, Type 4 Pilin"/>
    <property type="match status" value="1"/>
</dbReference>
<evidence type="ECO:0000256" key="1">
    <source>
        <dbReference type="SAM" id="MobiDB-lite"/>
    </source>
</evidence>
<evidence type="ECO:0000313" key="5">
    <source>
        <dbReference type="Proteomes" id="UP000320496"/>
    </source>
</evidence>
<keyword evidence="2" id="KW-1133">Transmembrane helix</keyword>
<evidence type="ECO:0000259" key="3">
    <source>
        <dbReference type="Pfam" id="PF07596"/>
    </source>
</evidence>
<feature type="region of interest" description="Disordered" evidence="1">
    <location>
        <begin position="1"/>
        <end position="34"/>
    </location>
</feature>
<dbReference type="PANTHER" id="PTHR30093:SF2">
    <property type="entry name" value="TYPE II SECRETION SYSTEM PROTEIN H"/>
    <property type="match status" value="1"/>
</dbReference>
<sequence length="370" mass="39749">MHWTTDRDVSMPNISGNRTVSTATMASGPMKSSGRSPRVIGARGFTLIELLVVIAIIAILVALLLPAVQAAREAARRSQCKNNLKQLGIALHNYHDVHRTFPPGYRFIAGSTTDTIGGLNISILPYIEKASIKDRIDVNTPWFLFPADIARTTVPVFVCPSDTAPNPYNYPALGALGLPIGDTVGIASYAHSVGYDDAICFSSGLGAKPKTQHTGVFYAHSKTQFRDLTDGSSHTFAIGEAASGFEMCRGVGCSTPLGVPAAHSWLISGTNKEHYYAIGIQYGGSLASTVERINKPVATDSNYQSISGPFDCRPSWNGGPHWVTNFRSFHEGGASFLFCDGSVTFLSENIDMDLYRALSTVRGGEVAQRP</sequence>
<keyword evidence="5" id="KW-1185">Reference proteome</keyword>
<reference evidence="4 5" key="1">
    <citation type="submission" date="2019-02" db="EMBL/GenBank/DDBJ databases">
        <title>Deep-cultivation of Planctomycetes and their phenomic and genomic characterization uncovers novel biology.</title>
        <authorList>
            <person name="Wiegand S."/>
            <person name="Jogler M."/>
            <person name="Boedeker C."/>
            <person name="Pinto D."/>
            <person name="Vollmers J."/>
            <person name="Rivas-Marin E."/>
            <person name="Kohn T."/>
            <person name="Peeters S.H."/>
            <person name="Heuer A."/>
            <person name="Rast P."/>
            <person name="Oberbeckmann S."/>
            <person name="Bunk B."/>
            <person name="Jeske O."/>
            <person name="Meyerdierks A."/>
            <person name="Storesund J.E."/>
            <person name="Kallscheuer N."/>
            <person name="Luecker S."/>
            <person name="Lage O.M."/>
            <person name="Pohl T."/>
            <person name="Merkel B.J."/>
            <person name="Hornburger P."/>
            <person name="Mueller R.-W."/>
            <person name="Bruemmer F."/>
            <person name="Labrenz M."/>
            <person name="Spormann A.M."/>
            <person name="Op den Camp H."/>
            <person name="Overmann J."/>
            <person name="Amann R."/>
            <person name="Jetten M.S.M."/>
            <person name="Mascher T."/>
            <person name="Medema M.H."/>
            <person name="Devos D.P."/>
            <person name="Kaster A.-K."/>
            <person name="Ovreas L."/>
            <person name="Rohde M."/>
            <person name="Galperin M.Y."/>
            <person name="Jogler C."/>
        </authorList>
    </citation>
    <scope>NUCLEOTIDE SEQUENCE [LARGE SCALE GENOMIC DNA]</scope>
    <source>
        <strain evidence="4 5">Mal4</strain>
    </source>
</reference>
<dbReference type="EMBL" id="CP036275">
    <property type="protein sequence ID" value="QDU39573.1"/>
    <property type="molecule type" value="Genomic_DNA"/>
</dbReference>
<organism evidence="4 5">
    <name type="scientific">Maioricimonas rarisocia</name>
    <dbReference type="NCBI Taxonomy" id="2528026"/>
    <lineage>
        <taxon>Bacteria</taxon>
        <taxon>Pseudomonadati</taxon>
        <taxon>Planctomycetota</taxon>
        <taxon>Planctomycetia</taxon>
        <taxon>Planctomycetales</taxon>
        <taxon>Planctomycetaceae</taxon>
        <taxon>Maioricimonas</taxon>
    </lineage>
</organism>
<dbReference type="Pfam" id="PF07963">
    <property type="entry name" value="N_methyl"/>
    <property type="match status" value="1"/>
</dbReference>
<evidence type="ECO:0000256" key="2">
    <source>
        <dbReference type="SAM" id="Phobius"/>
    </source>
</evidence>
<dbReference type="PANTHER" id="PTHR30093">
    <property type="entry name" value="GENERAL SECRETION PATHWAY PROTEIN G"/>
    <property type="match status" value="1"/>
</dbReference>
<gene>
    <name evidence="4" type="ORF">Mal4_39180</name>
</gene>
<dbReference type="AlphaFoldDB" id="A0A517ZAP0"/>
<dbReference type="InterPro" id="IPR012902">
    <property type="entry name" value="N_methyl_site"/>
</dbReference>
<name>A0A517ZAP0_9PLAN</name>
<dbReference type="Pfam" id="PF07596">
    <property type="entry name" value="SBP_bac_10"/>
    <property type="match status" value="1"/>
</dbReference>
<feature type="compositionally biased region" description="Polar residues" evidence="1">
    <location>
        <begin position="12"/>
        <end position="25"/>
    </location>
</feature>
<keyword evidence="2" id="KW-0812">Transmembrane</keyword>
<dbReference type="NCBIfam" id="TIGR04294">
    <property type="entry name" value="pre_pil_HX9DG"/>
    <property type="match status" value="1"/>
</dbReference>
<dbReference type="NCBIfam" id="TIGR02532">
    <property type="entry name" value="IV_pilin_GFxxxE"/>
    <property type="match status" value="1"/>
</dbReference>
<accession>A0A517ZAP0</accession>
<dbReference type="RefSeq" id="WP_231746576.1">
    <property type="nucleotide sequence ID" value="NZ_CP036275.1"/>
</dbReference>
<dbReference type="InterPro" id="IPR045584">
    <property type="entry name" value="Pilin-like"/>
</dbReference>
<evidence type="ECO:0000313" key="4">
    <source>
        <dbReference type="EMBL" id="QDU39573.1"/>
    </source>
</evidence>
<proteinExistence type="predicted"/>
<keyword evidence="2" id="KW-0472">Membrane</keyword>
<dbReference type="Proteomes" id="UP000320496">
    <property type="component" value="Chromosome"/>
</dbReference>
<feature type="domain" description="DUF1559" evidence="3">
    <location>
        <begin position="69"/>
        <end position="352"/>
    </location>
</feature>
<dbReference type="InterPro" id="IPR027558">
    <property type="entry name" value="Pre_pil_HX9DG_C"/>
</dbReference>
<dbReference type="SUPFAM" id="SSF54523">
    <property type="entry name" value="Pili subunits"/>
    <property type="match status" value="1"/>
</dbReference>
<protein>
    <submittedName>
        <fullName evidence="4">Putative major pilin subunit</fullName>
    </submittedName>
</protein>